<organism evidence="1 2">
    <name type="scientific">Sphagnum jensenii</name>
    <dbReference type="NCBI Taxonomy" id="128206"/>
    <lineage>
        <taxon>Eukaryota</taxon>
        <taxon>Viridiplantae</taxon>
        <taxon>Streptophyta</taxon>
        <taxon>Embryophyta</taxon>
        <taxon>Bryophyta</taxon>
        <taxon>Sphagnophytina</taxon>
        <taxon>Sphagnopsida</taxon>
        <taxon>Sphagnales</taxon>
        <taxon>Sphagnaceae</taxon>
        <taxon>Sphagnum</taxon>
    </lineage>
</organism>
<dbReference type="InterPro" id="IPR007603">
    <property type="entry name" value="Choline_transptr-like"/>
</dbReference>
<dbReference type="Pfam" id="PF04515">
    <property type="entry name" value="Choline_transpo"/>
    <property type="match status" value="1"/>
</dbReference>
<keyword evidence="2" id="KW-1185">Reference proteome</keyword>
<sequence>MAVEGGSSEYEGNADADEMKEPLLQKTGASNGRDRRNKERERVINVPAAHPDDDDGASAGFGYNYGLRPYQDIAFSVIFVLLLFASIGFGIYGVVNSNPDYEWIESAHYEPDKGACSVPEHVQEKFGGGAWKQFWLHKNKKLLLNSIVAQKVSGSAETAVSLVIAITVVLSAPFALCMLWLLRKKTKELVYASLPVFILLPVALNVTWFVACQRDVECRRNFDFSAQLSLFLFVLLVCGLMIYVIYSNWDRIQLTIRVVQTAAEALYQNLTLLFVLPLLSFALIGLCTPLATFMVYAYTNGKLVPNPDILNHPQMPCGRGTDHPCCVWEPTGWVVPYLYLSGFAILWAAMITAQVQVFTISGTVAQWYFARGQFATGVAILRSLGHALGPSFGTMCLAGLVVAFVRLVRSLMNKANAEQGQPGALTIFLQACLESILQAVEFLTKFTTNFAAITGDSFCTSAIMTWNLLKRNLLSTVLVEVISDKVLAVVMVALTLVYGIILYAILSLTASLDHSTKMIATISSSVMLLLVLSLFSRILSNIVDTVYICYAMDKDEGVVHKPPVHNVFVILPPSWDEPAALAVPHEN</sequence>
<evidence type="ECO:0000313" key="1">
    <source>
        <dbReference type="EMBL" id="CAK9267080.1"/>
    </source>
</evidence>
<reference evidence="1" key="1">
    <citation type="submission" date="2024-02" db="EMBL/GenBank/DDBJ databases">
        <authorList>
            <consortium name="ELIXIR-Norway"/>
            <consortium name="Elixir Norway"/>
        </authorList>
    </citation>
    <scope>NUCLEOTIDE SEQUENCE</scope>
</reference>
<gene>
    <name evidence="1" type="ORF">CSSPJE1EN1_LOCUS12558</name>
</gene>
<accession>A0ABP0WJM9</accession>
<protein>
    <submittedName>
        <fullName evidence="1">Uncharacterized protein</fullName>
    </submittedName>
</protein>
<name>A0ABP0WJM9_9BRYO</name>
<dbReference type="EMBL" id="OZ020114">
    <property type="protein sequence ID" value="CAK9267080.1"/>
    <property type="molecule type" value="Genomic_DNA"/>
</dbReference>
<evidence type="ECO:0000313" key="2">
    <source>
        <dbReference type="Proteomes" id="UP001497444"/>
    </source>
</evidence>
<proteinExistence type="predicted"/>
<dbReference type="Proteomes" id="UP001497444">
    <property type="component" value="Chromosome 19"/>
</dbReference>
<dbReference type="PANTHER" id="PTHR12385:SF98">
    <property type="entry name" value="CHOLINE TRANSPORTER-LIKE PROTEIN"/>
    <property type="match status" value="1"/>
</dbReference>
<dbReference type="PANTHER" id="PTHR12385">
    <property type="entry name" value="CHOLINE TRANSPORTER-LIKE (SLC FAMILY 44)"/>
    <property type="match status" value="1"/>
</dbReference>